<name>A0AAW7MG53_9BURK</name>
<protein>
    <submittedName>
        <fullName evidence="1">Uncharacterized protein</fullName>
    </submittedName>
</protein>
<accession>A0AAW7MG53</accession>
<keyword evidence="3" id="KW-1185">Reference proteome</keyword>
<proteinExistence type="predicted"/>
<dbReference type="EMBL" id="QAIC01000012">
    <property type="protein sequence ID" value="MDN4571684.1"/>
    <property type="molecule type" value="Genomic_DNA"/>
</dbReference>
<gene>
    <name evidence="1" type="ORF">DBA34_00130</name>
    <name evidence="2" type="ORF">DBB29_00090</name>
</gene>
<comment type="caution">
    <text evidence="1">The sequence shown here is derived from an EMBL/GenBank/DDBJ whole genome shotgun (WGS) entry which is preliminary data.</text>
</comment>
<evidence type="ECO:0000313" key="1">
    <source>
        <dbReference type="EMBL" id="MDN4571684.1"/>
    </source>
</evidence>
<dbReference type="RefSeq" id="WP_301233096.1">
    <property type="nucleotide sequence ID" value="NZ_QAIC01000012.1"/>
</dbReference>
<organism evidence="1 4">
    <name type="scientific">Pandoraea cepalis</name>
    <dbReference type="NCBI Taxonomy" id="2508294"/>
    <lineage>
        <taxon>Bacteria</taxon>
        <taxon>Pseudomonadati</taxon>
        <taxon>Pseudomonadota</taxon>
        <taxon>Betaproteobacteria</taxon>
        <taxon>Burkholderiales</taxon>
        <taxon>Burkholderiaceae</taxon>
        <taxon>Pandoraea</taxon>
    </lineage>
</organism>
<dbReference type="AlphaFoldDB" id="A0AAW7MG53"/>
<evidence type="ECO:0000313" key="4">
    <source>
        <dbReference type="Proteomes" id="UP001172791"/>
    </source>
</evidence>
<dbReference type="Proteomes" id="UP001172791">
    <property type="component" value="Unassembled WGS sequence"/>
</dbReference>
<reference evidence="1" key="1">
    <citation type="submission" date="2018-04" db="EMBL/GenBank/DDBJ databases">
        <authorList>
            <person name="Jy Z."/>
        </authorList>
    </citation>
    <scope>NUCLEOTIDE SEQUENCE</scope>
    <source>
        <strain evidence="2">AS13</strain>
        <strain evidence="1">LA18</strain>
    </source>
</reference>
<dbReference type="EMBL" id="QAID01000009">
    <property type="protein sequence ID" value="MDN4576540.1"/>
    <property type="molecule type" value="Genomic_DNA"/>
</dbReference>
<dbReference type="Proteomes" id="UP001172788">
    <property type="component" value="Unassembled WGS sequence"/>
</dbReference>
<evidence type="ECO:0000313" key="3">
    <source>
        <dbReference type="Proteomes" id="UP001172788"/>
    </source>
</evidence>
<sequence>MSIKRVRTAYYGCDEKGVPFVMVCSEWHEDGKGRRGGLAGKILSAKTIEAARDLAYTQGAKFVGRVSH</sequence>
<evidence type="ECO:0000313" key="2">
    <source>
        <dbReference type="EMBL" id="MDN4576540.1"/>
    </source>
</evidence>